<evidence type="ECO:0000313" key="2">
    <source>
        <dbReference type="Proteomes" id="UP001595833"/>
    </source>
</evidence>
<dbReference type="EMBL" id="JBHSJB010000003">
    <property type="protein sequence ID" value="MFC5052426.1"/>
    <property type="molecule type" value="Genomic_DNA"/>
</dbReference>
<organism evidence="1 2">
    <name type="scientific">Saccharothrix xinjiangensis</name>
    <dbReference type="NCBI Taxonomy" id="204798"/>
    <lineage>
        <taxon>Bacteria</taxon>
        <taxon>Bacillati</taxon>
        <taxon>Actinomycetota</taxon>
        <taxon>Actinomycetes</taxon>
        <taxon>Pseudonocardiales</taxon>
        <taxon>Pseudonocardiaceae</taxon>
        <taxon>Saccharothrix</taxon>
    </lineage>
</organism>
<protein>
    <recommendedName>
        <fullName evidence="3">Ferredoxin</fullName>
    </recommendedName>
</protein>
<reference evidence="2" key="1">
    <citation type="journal article" date="2019" name="Int. J. Syst. Evol. Microbiol.">
        <title>The Global Catalogue of Microorganisms (GCM) 10K type strain sequencing project: providing services to taxonomists for standard genome sequencing and annotation.</title>
        <authorList>
            <consortium name="The Broad Institute Genomics Platform"/>
            <consortium name="The Broad Institute Genome Sequencing Center for Infectious Disease"/>
            <person name="Wu L."/>
            <person name="Ma J."/>
        </authorList>
    </citation>
    <scope>NUCLEOTIDE SEQUENCE [LARGE SCALE GENOMIC DNA]</scope>
    <source>
        <strain evidence="2">KCTC 12848</strain>
    </source>
</reference>
<comment type="caution">
    <text evidence="1">The sequence shown here is derived from an EMBL/GenBank/DDBJ whole genome shotgun (WGS) entry which is preliminary data.</text>
</comment>
<gene>
    <name evidence="1" type="ORF">ACFPFM_01520</name>
</gene>
<dbReference type="Proteomes" id="UP001595833">
    <property type="component" value="Unassembled WGS sequence"/>
</dbReference>
<dbReference type="RefSeq" id="WP_344034923.1">
    <property type="nucleotide sequence ID" value="NZ_BAAAKE010000002.1"/>
</dbReference>
<proteinExistence type="predicted"/>
<accession>A0ABV9XQN4</accession>
<name>A0ABV9XQN4_9PSEU</name>
<sequence length="53" mass="5759">MDPEKCGSAWTGQAVVTTRRQDAVLRYPEFRGGGPVNADEVAEALWRCPAPVV</sequence>
<evidence type="ECO:0008006" key="3">
    <source>
        <dbReference type="Google" id="ProtNLM"/>
    </source>
</evidence>
<evidence type="ECO:0000313" key="1">
    <source>
        <dbReference type="EMBL" id="MFC5052426.1"/>
    </source>
</evidence>
<keyword evidence="2" id="KW-1185">Reference proteome</keyword>